<keyword evidence="4" id="KW-1185">Reference proteome</keyword>
<evidence type="ECO:0000259" key="2">
    <source>
        <dbReference type="PROSITE" id="PS51175"/>
    </source>
</evidence>
<reference evidence="4" key="1">
    <citation type="journal article" date="2019" name="Int. J. Syst. Evol. Microbiol.">
        <title>The Global Catalogue of Microorganisms (GCM) 10K type strain sequencing project: providing services to taxonomists for standard genome sequencing and annotation.</title>
        <authorList>
            <consortium name="The Broad Institute Genomics Platform"/>
            <consortium name="The Broad Institute Genome Sequencing Center for Infectious Disease"/>
            <person name="Wu L."/>
            <person name="Ma J."/>
        </authorList>
    </citation>
    <scope>NUCLEOTIDE SEQUENCE [LARGE SCALE GENOMIC DNA]</scope>
    <source>
        <strain evidence="4">CGMCC 4.7131</strain>
    </source>
</reference>
<evidence type="ECO:0000313" key="4">
    <source>
        <dbReference type="Proteomes" id="UP001596035"/>
    </source>
</evidence>
<evidence type="ECO:0000313" key="3">
    <source>
        <dbReference type="EMBL" id="MFC5239234.1"/>
    </source>
</evidence>
<dbReference type="InterPro" id="IPR017853">
    <property type="entry name" value="GH"/>
</dbReference>
<dbReference type="Proteomes" id="UP001596035">
    <property type="component" value="Unassembled WGS sequence"/>
</dbReference>
<organism evidence="3 4">
    <name type="scientific">Streptomyces atrovirens</name>
    <dbReference type="NCBI Taxonomy" id="285556"/>
    <lineage>
        <taxon>Bacteria</taxon>
        <taxon>Bacillati</taxon>
        <taxon>Actinomycetota</taxon>
        <taxon>Actinomycetes</taxon>
        <taxon>Kitasatosporales</taxon>
        <taxon>Streptomycetaceae</taxon>
        <taxon>Streptomyces</taxon>
    </lineage>
</organism>
<name>A0ABW0DN91_9ACTN</name>
<evidence type="ECO:0000256" key="1">
    <source>
        <dbReference type="SAM" id="MobiDB-lite"/>
    </source>
</evidence>
<feature type="domain" description="CBM6" evidence="2">
    <location>
        <begin position="463"/>
        <end position="597"/>
    </location>
</feature>
<dbReference type="Gene3D" id="3.20.20.80">
    <property type="entry name" value="Glycosidases"/>
    <property type="match status" value="1"/>
</dbReference>
<feature type="compositionally biased region" description="Polar residues" evidence="1">
    <location>
        <begin position="9"/>
        <end position="23"/>
    </location>
</feature>
<dbReference type="SUPFAM" id="SSF49785">
    <property type="entry name" value="Galactose-binding domain-like"/>
    <property type="match status" value="1"/>
</dbReference>
<proteinExistence type="predicted"/>
<gene>
    <name evidence="3" type="ORF">ACFPWV_04800</name>
</gene>
<dbReference type="RefSeq" id="WP_344556786.1">
    <property type="nucleotide sequence ID" value="NZ_BAAATG010000009.1"/>
</dbReference>
<protein>
    <recommendedName>
        <fullName evidence="2">CBM6 domain-containing protein</fullName>
    </recommendedName>
</protein>
<dbReference type="InterPro" id="IPR005084">
    <property type="entry name" value="CBM6"/>
</dbReference>
<sequence>MFWPRRRTSSGTSHESAPTTGRSSRLRRAVAHATVGIAVIAAGSVVAAPAHAAGNTLTVNVGTTVRPVTHVAAGGLYGVDDGATAPSLSRLYPLRLNTLTQPPPGNQQLGNGATTPCCDGLDVADKVTSAGGQQYLRLSDIFSAFPYNWVSWADWESKLTTMIQERMAATTTTNIAGYEIWNEPDWTWEGRLDDTEGSFHDMWTRSYEIIRAIDTKTPIAGPGTAGYDHDWMYAFMRHARDTGTLPDVMVWHQLGTNSGWQTVQANVDDFRAVETSLGLSHRPVSINEYGSPSQVDQPSVAVHYMAEFERAGVHDAERAYWYEAGTMNGLLHNDRPTASYWAYKWYGDQSGNIVETVPQSWLDGVASYDAGRKQVNVVFGGDSGNNTVKINGVGALGSQVNVTLSRTNDTGRHTNQSAPVTVSTQTYTVASDGSITVPVNGMNAVMAYQLLVTPTSGTPTWQQTYEAENATVVNANTHSSSSASNGSYVGQIDNSADMRDQSFVDFLVYVPSARTYSMGIKYANATGANATHGLAYNGGAWSTVTYPPTSSGWGKPTGTATVNVNLRAGYNMIRLAKGSPGFAGGTGYAELDSITLQ</sequence>
<dbReference type="EMBL" id="JBHSKN010000005">
    <property type="protein sequence ID" value="MFC5239234.1"/>
    <property type="molecule type" value="Genomic_DNA"/>
</dbReference>
<dbReference type="InterPro" id="IPR008979">
    <property type="entry name" value="Galactose-bd-like_sf"/>
</dbReference>
<dbReference type="SUPFAM" id="SSF51445">
    <property type="entry name" value="(Trans)glycosidases"/>
    <property type="match status" value="1"/>
</dbReference>
<dbReference type="Gene3D" id="2.60.120.260">
    <property type="entry name" value="Galactose-binding domain-like"/>
    <property type="match status" value="1"/>
</dbReference>
<comment type="caution">
    <text evidence="3">The sequence shown here is derived from an EMBL/GenBank/DDBJ whole genome shotgun (WGS) entry which is preliminary data.</text>
</comment>
<dbReference type="PROSITE" id="PS51175">
    <property type="entry name" value="CBM6"/>
    <property type="match status" value="1"/>
</dbReference>
<accession>A0ABW0DN91</accession>
<feature type="region of interest" description="Disordered" evidence="1">
    <location>
        <begin position="1"/>
        <end position="26"/>
    </location>
</feature>